<evidence type="ECO:0000313" key="2">
    <source>
        <dbReference type="Proteomes" id="UP000030764"/>
    </source>
</evidence>
<gene>
    <name evidence="1" type="ORF">M513_09900</name>
</gene>
<protein>
    <submittedName>
        <fullName evidence="1">Uncharacterized protein</fullName>
    </submittedName>
</protein>
<organism evidence="1 2">
    <name type="scientific">Trichuris suis</name>
    <name type="common">pig whipworm</name>
    <dbReference type="NCBI Taxonomy" id="68888"/>
    <lineage>
        <taxon>Eukaryota</taxon>
        <taxon>Metazoa</taxon>
        <taxon>Ecdysozoa</taxon>
        <taxon>Nematoda</taxon>
        <taxon>Enoplea</taxon>
        <taxon>Dorylaimia</taxon>
        <taxon>Trichinellida</taxon>
        <taxon>Trichuridae</taxon>
        <taxon>Trichuris</taxon>
    </lineage>
</organism>
<keyword evidence="2" id="KW-1185">Reference proteome</keyword>
<name>A0A085LWA3_9BILA</name>
<feature type="non-terminal residue" evidence="1">
    <location>
        <position position="189"/>
    </location>
</feature>
<dbReference type="Proteomes" id="UP000030764">
    <property type="component" value="Unassembled WGS sequence"/>
</dbReference>
<dbReference type="EMBL" id="KL363275">
    <property type="protein sequence ID" value="KFD49249.1"/>
    <property type="molecule type" value="Genomic_DNA"/>
</dbReference>
<reference evidence="1 2" key="1">
    <citation type="journal article" date="2014" name="Nat. Genet.">
        <title>Genome and transcriptome of the porcine whipworm Trichuris suis.</title>
        <authorList>
            <person name="Jex A.R."/>
            <person name="Nejsum P."/>
            <person name="Schwarz E.M."/>
            <person name="Hu L."/>
            <person name="Young N.D."/>
            <person name="Hall R.S."/>
            <person name="Korhonen P.K."/>
            <person name="Liao S."/>
            <person name="Thamsborg S."/>
            <person name="Xia J."/>
            <person name="Xu P."/>
            <person name="Wang S."/>
            <person name="Scheerlinck J.P."/>
            <person name="Hofmann A."/>
            <person name="Sternberg P.W."/>
            <person name="Wang J."/>
            <person name="Gasser R.B."/>
        </authorList>
    </citation>
    <scope>NUCLEOTIDE SEQUENCE [LARGE SCALE GENOMIC DNA]</scope>
    <source>
        <strain evidence="1">DCEP-RM93M</strain>
    </source>
</reference>
<proteinExistence type="predicted"/>
<sequence>MDSFFFNGGEGVFFCSSISVLSDVGLLSTPDGLLSLVSGVTAAGIAAIGSVSTGFGVGPSATFIGSCEGNSVASLLSPIFADVGLSPDGLSPSVAGVTAAGIAAIGSLSFGSGNGPSAIFCCSCELIRVEETVVQLFVHSAYQLFTNVKTYACLIIMQKSDGDVQIFNNKEALIVEKRILCVKAETSPA</sequence>
<dbReference type="AlphaFoldDB" id="A0A085LWA3"/>
<evidence type="ECO:0000313" key="1">
    <source>
        <dbReference type="EMBL" id="KFD49249.1"/>
    </source>
</evidence>
<accession>A0A085LWA3</accession>